<accession>A0A1A3KC75</accession>
<gene>
    <name evidence="1" type="ORF">A5640_21895</name>
</gene>
<proteinExistence type="predicted"/>
<reference evidence="1 2" key="1">
    <citation type="submission" date="2016-06" db="EMBL/GenBank/DDBJ databases">
        <authorList>
            <person name="Kjaerup R.B."/>
            <person name="Dalgaard T.S."/>
            <person name="Juul-Madsen H.R."/>
        </authorList>
    </citation>
    <scope>NUCLEOTIDE SEQUENCE [LARGE SCALE GENOMIC DNA]</scope>
    <source>
        <strain evidence="1 2">1276495.2</strain>
    </source>
</reference>
<organism evidence="1 2">
    <name type="scientific">Mycobacterium asiaticum</name>
    <dbReference type="NCBI Taxonomy" id="1790"/>
    <lineage>
        <taxon>Bacteria</taxon>
        <taxon>Bacillati</taxon>
        <taxon>Actinomycetota</taxon>
        <taxon>Actinomycetes</taxon>
        <taxon>Mycobacteriales</taxon>
        <taxon>Mycobacteriaceae</taxon>
        <taxon>Mycobacterium</taxon>
    </lineage>
</organism>
<evidence type="ECO:0000313" key="2">
    <source>
        <dbReference type="Proteomes" id="UP000093925"/>
    </source>
</evidence>
<dbReference type="RefSeq" id="WP_065141398.1">
    <property type="nucleotide sequence ID" value="NZ_LZLM01000115.1"/>
</dbReference>
<dbReference type="Proteomes" id="UP000093925">
    <property type="component" value="Unassembled WGS sequence"/>
</dbReference>
<comment type="caution">
    <text evidence="1">The sequence shown here is derived from an EMBL/GenBank/DDBJ whole genome shotgun (WGS) entry which is preliminary data.</text>
</comment>
<evidence type="ECO:0000313" key="1">
    <source>
        <dbReference type="EMBL" id="OBJ81988.1"/>
    </source>
</evidence>
<sequence length="81" mass="9099">MPAPQFSAEIPRRLRLEVAVPPHLSDGDVSQLCDMASARLRFLLGQEMRAQRRERTAARIARQDARRVRLEAAAANEMATT</sequence>
<dbReference type="AlphaFoldDB" id="A0A1A3KC75"/>
<dbReference type="EMBL" id="LZLM01000115">
    <property type="protein sequence ID" value="OBJ81988.1"/>
    <property type="molecule type" value="Genomic_DNA"/>
</dbReference>
<name>A0A1A3KC75_MYCAS</name>
<protein>
    <submittedName>
        <fullName evidence="1">Uncharacterized protein</fullName>
    </submittedName>
</protein>